<dbReference type="InterPro" id="IPR009577">
    <property type="entry name" value="Sm_multidrug_ex"/>
</dbReference>
<feature type="transmembrane region" description="Helical" evidence="1">
    <location>
        <begin position="137"/>
        <end position="165"/>
    </location>
</feature>
<dbReference type="EMBL" id="PFWU01000004">
    <property type="protein sequence ID" value="PJA46305.1"/>
    <property type="molecule type" value="Genomic_DNA"/>
</dbReference>
<dbReference type="Proteomes" id="UP000229385">
    <property type="component" value="Unassembled WGS sequence"/>
</dbReference>
<evidence type="ECO:0000313" key="3">
    <source>
        <dbReference type="Proteomes" id="UP000229385"/>
    </source>
</evidence>
<organism evidence="2 3">
    <name type="scientific">Candidatus Uhrbacteria bacterium CG_4_9_14_3_um_filter_50_9</name>
    <dbReference type="NCBI Taxonomy" id="1975035"/>
    <lineage>
        <taxon>Bacteria</taxon>
        <taxon>Candidatus Uhriibacteriota</taxon>
    </lineage>
</organism>
<gene>
    <name evidence="2" type="ORF">CO174_00365</name>
</gene>
<feature type="transmembrane region" description="Helical" evidence="1">
    <location>
        <begin position="101"/>
        <end position="131"/>
    </location>
</feature>
<reference evidence="3" key="1">
    <citation type="submission" date="2017-09" db="EMBL/GenBank/DDBJ databases">
        <title>Depth-based differentiation of microbial function through sediment-hosted aquifers and enrichment of novel symbionts in the deep terrestrial subsurface.</title>
        <authorList>
            <person name="Probst A.J."/>
            <person name="Ladd B."/>
            <person name="Jarett J.K."/>
            <person name="Geller-Mcgrath D.E."/>
            <person name="Sieber C.M.K."/>
            <person name="Emerson J.B."/>
            <person name="Anantharaman K."/>
            <person name="Thomas B.C."/>
            <person name="Malmstrom R."/>
            <person name="Stieglmeier M."/>
            <person name="Klingl A."/>
            <person name="Woyke T."/>
            <person name="Ryan C.M."/>
            <person name="Banfield J.F."/>
        </authorList>
    </citation>
    <scope>NUCLEOTIDE SEQUENCE [LARGE SCALE GENOMIC DNA]</scope>
</reference>
<keyword evidence="1" id="KW-1133">Transmembrane helix</keyword>
<evidence type="ECO:0000256" key="1">
    <source>
        <dbReference type="SAM" id="Phobius"/>
    </source>
</evidence>
<dbReference type="AlphaFoldDB" id="A0A2M7XEM3"/>
<feature type="transmembrane region" description="Helical" evidence="1">
    <location>
        <begin position="46"/>
        <end position="65"/>
    </location>
</feature>
<dbReference type="PANTHER" id="PTHR36007:SF2">
    <property type="entry name" value="TRANSPORT PROTEIN-RELATED"/>
    <property type="match status" value="1"/>
</dbReference>
<accession>A0A2M7XEM3</accession>
<keyword evidence="1" id="KW-0472">Membrane</keyword>
<protein>
    <submittedName>
        <fullName evidence="2">Ligand-binding protein SH3</fullName>
    </submittedName>
</protein>
<comment type="caution">
    <text evidence="2">The sequence shown here is derived from an EMBL/GenBank/DDBJ whole genome shotgun (WGS) entry which is preliminary data.</text>
</comment>
<dbReference type="PANTHER" id="PTHR36007">
    <property type="entry name" value="TRANSPORT PROTEIN-RELATED"/>
    <property type="match status" value="1"/>
</dbReference>
<proteinExistence type="predicted"/>
<name>A0A2M7XEM3_9BACT</name>
<keyword evidence="1" id="KW-0812">Transmembrane</keyword>
<evidence type="ECO:0000313" key="2">
    <source>
        <dbReference type="EMBL" id="PJA46305.1"/>
    </source>
</evidence>
<dbReference type="Pfam" id="PF06695">
    <property type="entry name" value="Sm_multidrug_ex"/>
    <property type="match status" value="1"/>
</dbReference>
<sequence length="166" mass="18069">MNALINYISTFPPEIAAALLAILPLTELRAALPIAITVFGMEPGAAYAWTVLGNLVPIILVFWLLPPTLAWARKQSPWLKHVLDDYFAKLERKHHDRFQRYGALALFFFVAIPLPGSGVWTGSVLAILFGLEQKRALSAIVGGLLVAGIIVLLIIQGVLGALSFLL</sequence>